<dbReference type="PRINTS" id="PR00032">
    <property type="entry name" value="HTHARAC"/>
</dbReference>
<dbReference type="InterPro" id="IPR037923">
    <property type="entry name" value="HTH-like"/>
</dbReference>
<dbReference type="InterPro" id="IPR020449">
    <property type="entry name" value="Tscrpt_reg_AraC-type_HTH"/>
</dbReference>
<organism evidence="5 6">
    <name type="scientific">Marvinbryantia formatexigens DSM 14469</name>
    <dbReference type="NCBI Taxonomy" id="478749"/>
    <lineage>
        <taxon>Bacteria</taxon>
        <taxon>Bacillati</taxon>
        <taxon>Bacillota</taxon>
        <taxon>Clostridia</taxon>
        <taxon>Lachnospirales</taxon>
        <taxon>Lachnospiraceae</taxon>
        <taxon>Marvinbryantia</taxon>
    </lineage>
</organism>
<comment type="caution">
    <text evidence="5">The sequence shown here is derived from an EMBL/GenBank/DDBJ whole genome shotgun (WGS) entry which is preliminary data.</text>
</comment>
<sequence>MYMDSAYWHNSLVDFKDKKHPLFVGSCGTYHLFTRPRLPTHRPRGRLDYQILYIASGKAHFYFHGVEEVIPAGNMVLYRPKEEQRYYYYGKDKTEVYWVHFTGSNVKNILRQHGIEDSVHVIHTGTSLEYKNLFLAMIQEMKLCREDYEELLVHYLYELLIMLHRLILRKPKGQSLQLGNEMNAAVQYFHANYNKKISIEEYAASQHMSVSWFIRNFKEYTGITPAQYILSLRISNARTLLETTSCNISEVSDIIGYENPLYFSRIFKKQCGMSPSEFRKRLQENAVSPVP</sequence>
<protein>
    <submittedName>
        <fullName evidence="5">Transcriptional regulator, AraC family</fullName>
    </submittedName>
</protein>
<keyword evidence="3" id="KW-0804">Transcription</keyword>
<dbReference type="RefSeq" id="WP_006862012.1">
    <property type="nucleotide sequence ID" value="NZ_ACCL02000009.1"/>
</dbReference>
<feature type="domain" description="HTH araC/xylS-type" evidence="4">
    <location>
        <begin position="183"/>
        <end position="281"/>
    </location>
</feature>
<dbReference type="EMBL" id="ACCL02000009">
    <property type="protein sequence ID" value="EET60758.1"/>
    <property type="molecule type" value="Genomic_DNA"/>
</dbReference>
<dbReference type="eggNOG" id="COG2207">
    <property type="taxonomic scope" value="Bacteria"/>
</dbReference>
<dbReference type="Gene3D" id="1.10.10.60">
    <property type="entry name" value="Homeodomain-like"/>
    <property type="match status" value="2"/>
</dbReference>
<dbReference type="SUPFAM" id="SSF51215">
    <property type="entry name" value="Regulatory protein AraC"/>
    <property type="match status" value="1"/>
</dbReference>
<evidence type="ECO:0000256" key="2">
    <source>
        <dbReference type="ARBA" id="ARBA00023125"/>
    </source>
</evidence>
<reference evidence="5" key="1">
    <citation type="submission" date="2009-07" db="EMBL/GenBank/DDBJ databases">
        <authorList>
            <person name="Weinstock G."/>
            <person name="Sodergren E."/>
            <person name="Clifton S."/>
            <person name="Fulton L."/>
            <person name="Fulton B."/>
            <person name="Courtney L."/>
            <person name="Fronick C."/>
            <person name="Harrison M."/>
            <person name="Strong C."/>
            <person name="Farmer C."/>
            <person name="Delahaunty K."/>
            <person name="Markovic C."/>
            <person name="Hall O."/>
            <person name="Minx P."/>
            <person name="Tomlinson C."/>
            <person name="Mitreva M."/>
            <person name="Nelson J."/>
            <person name="Hou S."/>
            <person name="Wollam A."/>
            <person name="Pepin K.H."/>
            <person name="Johnson M."/>
            <person name="Bhonagiri V."/>
            <person name="Nash W.E."/>
            <person name="Warren W."/>
            <person name="Chinwalla A."/>
            <person name="Mardis E.R."/>
            <person name="Wilson R.K."/>
        </authorList>
    </citation>
    <scope>NUCLEOTIDE SEQUENCE [LARGE SCALE GENOMIC DNA]</scope>
    <source>
        <strain evidence="5">DSM 14469</strain>
    </source>
</reference>
<dbReference type="AlphaFoldDB" id="C6LF19"/>
<evidence type="ECO:0000313" key="6">
    <source>
        <dbReference type="Proteomes" id="UP000005561"/>
    </source>
</evidence>
<dbReference type="GO" id="GO:0043565">
    <property type="term" value="F:sequence-specific DNA binding"/>
    <property type="evidence" value="ECO:0007669"/>
    <property type="project" value="InterPro"/>
</dbReference>
<dbReference type="InterPro" id="IPR003313">
    <property type="entry name" value="AraC-bd"/>
</dbReference>
<dbReference type="PROSITE" id="PS00041">
    <property type="entry name" value="HTH_ARAC_FAMILY_1"/>
    <property type="match status" value="1"/>
</dbReference>
<dbReference type="PANTHER" id="PTHR43280">
    <property type="entry name" value="ARAC-FAMILY TRANSCRIPTIONAL REGULATOR"/>
    <property type="match status" value="1"/>
</dbReference>
<dbReference type="OrthoDB" id="9782911at2"/>
<gene>
    <name evidence="5" type="ORF">BRYFOR_07220</name>
</gene>
<name>C6LF19_9FIRM</name>
<dbReference type="Pfam" id="PF12833">
    <property type="entry name" value="HTH_18"/>
    <property type="match status" value="1"/>
</dbReference>
<dbReference type="PANTHER" id="PTHR43280:SF30">
    <property type="entry name" value="MMSAB OPERON REGULATORY PROTEIN"/>
    <property type="match status" value="1"/>
</dbReference>
<dbReference type="SMART" id="SM00342">
    <property type="entry name" value="HTH_ARAC"/>
    <property type="match status" value="1"/>
</dbReference>
<evidence type="ECO:0000259" key="4">
    <source>
        <dbReference type="PROSITE" id="PS01124"/>
    </source>
</evidence>
<keyword evidence="2" id="KW-0238">DNA-binding</keyword>
<evidence type="ECO:0000256" key="1">
    <source>
        <dbReference type="ARBA" id="ARBA00023015"/>
    </source>
</evidence>
<evidence type="ECO:0000313" key="5">
    <source>
        <dbReference type="EMBL" id="EET60758.1"/>
    </source>
</evidence>
<dbReference type="InterPro" id="IPR009057">
    <property type="entry name" value="Homeodomain-like_sf"/>
</dbReference>
<dbReference type="PROSITE" id="PS01124">
    <property type="entry name" value="HTH_ARAC_FAMILY_2"/>
    <property type="match status" value="1"/>
</dbReference>
<proteinExistence type="predicted"/>
<dbReference type="GO" id="GO:0003700">
    <property type="term" value="F:DNA-binding transcription factor activity"/>
    <property type="evidence" value="ECO:0007669"/>
    <property type="project" value="InterPro"/>
</dbReference>
<evidence type="ECO:0000256" key="3">
    <source>
        <dbReference type="ARBA" id="ARBA00023163"/>
    </source>
</evidence>
<accession>C6LF19</accession>
<dbReference type="STRING" id="168384.SAMN05660368_02358"/>
<dbReference type="Gene3D" id="2.60.120.280">
    <property type="entry name" value="Regulatory protein AraC"/>
    <property type="match status" value="1"/>
</dbReference>
<dbReference type="Pfam" id="PF02311">
    <property type="entry name" value="AraC_binding"/>
    <property type="match status" value="1"/>
</dbReference>
<keyword evidence="1" id="KW-0805">Transcription regulation</keyword>
<dbReference type="Proteomes" id="UP000005561">
    <property type="component" value="Unassembled WGS sequence"/>
</dbReference>
<keyword evidence="6" id="KW-1185">Reference proteome</keyword>
<dbReference type="InterPro" id="IPR018060">
    <property type="entry name" value="HTH_AraC"/>
</dbReference>
<dbReference type="SUPFAM" id="SSF46689">
    <property type="entry name" value="Homeodomain-like"/>
    <property type="match status" value="2"/>
</dbReference>
<dbReference type="InterPro" id="IPR018062">
    <property type="entry name" value="HTH_AraC-typ_CS"/>
</dbReference>